<feature type="domain" description="RDD" evidence="6">
    <location>
        <begin position="29"/>
        <end position="153"/>
    </location>
</feature>
<name>A0A5N3P8K7_9HYPH</name>
<gene>
    <name evidence="7" type="ORF">FEZ63_14950</name>
</gene>
<proteinExistence type="predicted"/>
<comment type="subcellular location">
    <subcellularLocation>
        <location evidence="1">Membrane</location>
        <topology evidence="1">Multi-pass membrane protein</topology>
    </subcellularLocation>
</comment>
<evidence type="ECO:0000256" key="2">
    <source>
        <dbReference type="ARBA" id="ARBA00022692"/>
    </source>
</evidence>
<protein>
    <submittedName>
        <fullName evidence="7">RDD family protein</fullName>
    </submittedName>
</protein>
<dbReference type="GO" id="GO:0016020">
    <property type="term" value="C:membrane"/>
    <property type="evidence" value="ECO:0007669"/>
    <property type="project" value="UniProtKB-SubCell"/>
</dbReference>
<organism evidence="7 8">
    <name type="scientific">Microvirga brassicacearum</name>
    <dbReference type="NCBI Taxonomy" id="2580413"/>
    <lineage>
        <taxon>Bacteria</taxon>
        <taxon>Pseudomonadati</taxon>
        <taxon>Pseudomonadota</taxon>
        <taxon>Alphaproteobacteria</taxon>
        <taxon>Hyphomicrobiales</taxon>
        <taxon>Methylobacteriaceae</taxon>
        <taxon>Microvirga</taxon>
    </lineage>
</organism>
<evidence type="ECO:0000256" key="4">
    <source>
        <dbReference type="ARBA" id="ARBA00023136"/>
    </source>
</evidence>
<dbReference type="OrthoDB" id="7270324at2"/>
<reference evidence="7 8" key="1">
    <citation type="journal article" date="2019" name="Microorganisms">
        <title>Genome Insights into the Novel Species Microvirga brassicacearum, a Rapeseed Endophyte with Biotechnological Potential.</title>
        <authorList>
            <person name="Jimenez-Gomez A."/>
            <person name="Saati-Santamaria Z."/>
            <person name="Igual J.M."/>
            <person name="Rivas R."/>
            <person name="Mateos P.F."/>
            <person name="Garcia-Fraile P."/>
        </authorList>
    </citation>
    <scope>NUCLEOTIDE SEQUENCE [LARGE SCALE GENOMIC DNA]</scope>
    <source>
        <strain evidence="7 8">CDVBN77</strain>
    </source>
</reference>
<keyword evidence="4 5" id="KW-0472">Membrane</keyword>
<keyword evidence="2 5" id="KW-0812">Transmembrane</keyword>
<accession>A0A5N3P8K7</accession>
<sequence length="161" mass="17338">MEKTMANGPIVQTVNGNYQVDARLTRGVVSRRFWAYLVDLIVIMIWSGIACIGIFMLGLLTFGLGWLLFALVPLTAIIYNAVTIGGSAQATVGMRFVGLKVVDVTAGGRATGLAAAVHALLFYVAVSTFILWACDILLGIFRDDGRFGHDLLTGLMVIRAE</sequence>
<dbReference type="Proteomes" id="UP000325684">
    <property type="component" value="Unassembled WGS sequence"/>
</dbReference>
<evidence type="ECO:0000256" key="5">
    <source>
        <dbReference type="SAM" id="Phobius"/>
    </source>
</evidence>
<evidence type="ECO:0000256" key="3">
    <source>
        <dbReference type="ARBA" id="ARBA00022989"/>
    </source>
</evidence>
<dbReference type="EMBL" id="VCMV01000024">
    <property type="protein sequence ID" value="KAB0266058.1"/>
    <property type="molecule type" value="Genomic_DNA"/>
</dbReference>
<dbReference type="InterPro" id="IPR010432">
    <property type="entry name" value="RDD"/>
</dbReference>
<keyword evidence="3 5" id="KW-1133">Transmembrane helix</keyword>
<dbReference type="AlphaFoldDB" id="A0A5N3P8K7"/>
<comment type="caution">
    <text evidence="7">The sequence shown here is derived from an EMBL/GenBank/DDBJ whole genome shotgun (WGS) entry which is preliminary data.</text>
</comment>
<evidence type="ECO:0000313" key="8">
    <source>
        <dbReference type="Proteomes" id="UP000325684"/>
    </source>
</evidence>
<evidence type="ECO:0000256" key="1">
    <source>
        <dbReference type="ARBA" id="ARBA00004141"/>
    </source>
</evidence>
<feature type="transmembrane region" description="Helical" evidence="5">
    <location>
        <begin position="33"/>
        <end position="60"/>
    </location>
</feature>
<evidence type="ECO:0000313" key="7">
    <source>
        <dbReference type="EMBL" id="KAB0266058.1"/>
    </source>
</evidence>
<feature type="transmembrane region" description="Helical" evidence="5">
    <location>
        <begin position="113"/>
        <end position="141"/>
    </location>
</feature>
<feature type="transmembrane region" description="Helical" evidence="5">
    <location>
        <begin position="66"/>
        <end position="92"/>
    </location>
</feature>
<keyword evidence="8" id="KW-1185">Reference proteome</keyword>
<evidence type="ECO:0000259" key="6">
    <source>
        <dbReference type="Pfam" id="PF06271"/>
    </source>
</evidence>
<dbReference type="Pfam" id="PF06271">
    <property type="entry name" value="RDD"/>
    <property type="match status" value="1"/>
</dbReference>